<proteinExistence type="predicted"/>
<protein>
    <submittedName>
        <fullName evidence="1">Uncharacterized protein</fullName>
    </submittedName>
</protein>
<accession>A0A8S5V236</accession>
<dbReference type="EMBL" id="BK016182">
    <property type="protein sequence ID" value="DAG00790.1"/>
    <property type="molecule type" value="Genomic_DNA"/>
</dbReference>
<name>A0A8S5V236_9CAUD</name>
<reference evidence="1" key="1">
    <citation type="journal article" date="2021" name="Proc. Natl. Acad. Sci. U.S.A.">
        <title>A Catalog of Tens of Thousands of Viruses from Human Metagenomes Reveals Hidden Associations with Chronic Diseases.</title>
        <authorList>
            <person name="Tisza M.J."/>
            <person name="Buck C.B."/>
        </authorList>
    </citation>
    <scope>NUCLEOTIDE SEQUENCE</scope>
    <source>
        <strain evidence="1">CtJ2i1</strain>
    </source>
</reference>
<sequence length="123" mass="14597">MNLLSETEDKLKELDLTLDDILFVACTESEYGSDYVFMNKDTFIKNAASVIYDNGFGSQEIKNDLTVYTRDYIIYRFEYDGAECWKYVPTIAGLDEFLQDEKCWKEFKFESKDYYNNEEQIPF</sequence>
<evidence type="ECO:0000313" key="1">
    <source>
        <dbReference type="EMBL" id="DAG00790.1"/>
    </source>
</evidence>
<organism evidence="1">
    <name type="scientific">Myoviridae sp. ctJ2i1</name>
    <dbReference type="NCBI Taxonomy" id="2825079"/>
    <lineage>
        <taxon>Viruses</taxon>
        <taxon>Duplodnaviria</taxon>
        <taxon>Heunggongvirae</taxon>
        <taxon>Uroviricota</taxon>
        <taxon>Caudoviricetes</taxon>
    </lineage>
</organism>